<evidence type="ECO:0000256" key="8">
    <source>
        <dbReference type="ARBA" id="ARBA00022982"/>
    </source>
</evidence>
<dbReference type="Pfam" id="PF00034">
    <property type="entry name" value="Cytochrom_C"/>
    <property type="match status" value="1"/>
</dbReference>
<keyword evidence="5 14" id="KW-0479">Metal-binding</keyword>
<comment type="PTM">
    <text evidence="13">Binds 2 heme groups per subunit.</text>
</comment>
<dbReference type="GO" id="GO:0009055">
    <property type="term" value="F:electron transfer activity"/>
    <property type="evidence" value="ECO:0007669"/>
    <property type="project" value="InterPro"/>
</dbReference>
<evidence type="ECO:0000256" key="3">
    <source>
        <dbReference type="ARBA" id="ARBA00022448"/>
    </source>
</evidence>
<dbReference type="RefSeq" id="WP_094549029.1">
    <property type="nucleotide sequence ID" value="NZ_MQWB01000001.1"/>
</dbReference>
<dbReference type="Pfam" id="PF03150">
    <property type="entry name" value="CCP_MauG"/>
    <property type="match status" value="1"/>
</dbReference>
<evidence type="ECO:0000256" key="7">
    <source>
        <dbReference type="ARBA" id="ARBA00022764"/>
    </source>
</evidence>
<dbReference type="InterPro" id="IPR009056">
    <property type="entry name" value="Cyt_c-like_dom"/>
</dbReference>
<feature type="signal peptide" evidence="15">
    <location>
        <begin position="1"/>
        <end position="19"/>
    </location>
</feature>
<evidence type="ECO:0000256" key="12">
    <source>
        <dbReference type="ARBA" id="ARBA00073576"/>
    </source>
</evidence>
<evidence type="ECO:0000256" key="5">
    <source>
        <dbReference type="ARBA" id="ARBA00022723"/>
    </source>
</evidence>
<comment type="function">
    <text evidence="11">Involved in methylamine metabolism. Essential for the maturation of the beta subunit of MADH, presumably via a step in the biosynthesis of tryptophan tryptophylquinone (TTQ), the cofactor of MADH.</text>
</comment>
<feature type="binding site" description="axial binding residue" evidence="14">
    <location>
        <position position="82"/>
    </location>
    <ligand>
        <name>heme c</name>
        <dbReference type="ChEBI" id="CHEBI:61717"/>
        <label>1</label>
    </ligand>
    <ligandPart>
        <name>Fe</name>
        <dbReference type="ChEBI" id="CHEBI:18248"/>
    </ligandPart>
</feature>
<evidence type="ECO:0000256" key="13">
    <source>
        <dbReference type="PIRSR" id="PIRSR000294-1"/>
    </source>
</evidence>
<comment type="caution">
    <text evidence="17">The sequence shown here is derived from an EMBL/GenBank/DDBJ whole genome shotgun (WGS) entry which is preliminary data.</text>
</comment>
<keyword evidence="18" id="KW-1185">Reference proteome</keyword>
<comment type="pathway">
    <text evidence="2">One-carbon metabolism; methylamine degradation.</text>
</comment>
<feature type="domain" description="Cytochrome c" evidence="16">
    <location>
        <begin position="56"/>
        <end position="182"/>
    </location>
</feature>
<dbReference type="PROSITE" id="PS51007">
    <property type="entry name" value="CYTC"/>
    <property type="match status" value="2"/>
</dbReference>
<dbReference type="PIRSF" id="PIRSF000294">
    <property type="entry name" value="Cytochrome-c_peroxidase"/>
    <property type="match status" value="1"/>
</dbReference>
<feature type="binding site" description="axial binding residue" evidence="14">
    <location>
        <position position="225"/>
    </location>
    <ligand>
        <name>heme c</name>
        <dbReference type="ChEBI" id="CHEBI:61717"/>
        <label>2</label>
    </ligand>
    <ligandPart>
        <name>Fe</name>
        <dbReference type="ChEBI" id="CHEBI:18248"/>
    </ligandPart>
</feature>
<keyword evidence="9" id="KW-0560">Oxidoreductase</keyword>
<gene>
    <name evidence="17" type="ORF">BSZ36_11480</name>
</gene>
<dbReference type="FunFam" id="1.10.760.10:FF:000019">
    <property type="entry name" value="Di-heme cytochrome C peroxidase"/>
    <property type="match status" value="1"/>
</dbReference>
<keyword evidence="3" id="KW-0813">Transport</keyword>
<evidence type="ECO:0000259" key="16">
    <source>
        <dbReference type="PROSITE" id="PS51007"/>
    </source>
</evidence>
<evidence type="ECO:0000256" key="6">
    <source>
        <dbReference type="ARBA" id="ARBA00022729"/>
    </source>
</evidence>
<accession>A0A259U118</accession>
<comment type="subcellular location">
    <subcellularLocation>
        <location evidence="1">Periplasm</location>
    </subcellularLocation>
</comment>
<dbReference type="PANTHER" id="PTHR30600">
    <property type="entry name" value="CYTOCHROME C PEROXIDASE-RELATED"/>
    <property type="match status" value="1"/>
</dbReference>
<evidence type="ECO:0000256" key="4">
    <source>
        <dbReference type="ARBA" id="ARBA00022617"/>
    </source>
</evidence>
<dbReference type="Proteomes" id="UP000216446">
    <property type="component" value="Unassembled WGS sequence"/>
</dbReference>
<proteinExistence type="predicted"/>
<feature type="chain" id="PRO_5012672375" description="Methylamine utilization protein MauG" evidence="15">
    <location>
        <begin position="20"/>
        <end position="339"/>
    </location>
</feature>
<evidence type="ECO:0000256" key="14">
    <source>
        <dbReference type="PIRSR" id="PIRSR000294-2"/>
    </source>
</evidence>
<feature type="domain" description="Cytochrome c" evidence="16">
    <location>
        <begin position="208"/>
        <end position="327"/>
    </location>
</feature>
<protein>
    <recommendedName>
        <fullName evidence="12">Methylamine utilization protein MauG</fullName>
    </recommendedName>
</protein>
<dbReference type="Gene3D" id="1.10.760.10">
    <property type="entry name" value="Cytochrome c-like domain"/>
    <property type="match status" value="2"/>
</dbReference>
<dbReference type="InterPro" id="IPR026259">
    <property type="entry name" value="MauG/Cytc_peroxidase"/>
</dbReference>
<feature type="binding site" description="covalent" evidence="13">
    <location>
        <position position="81"/>
    </location>
    <ligand>
        <name>heme c</name>
        <dbReference type="ChEBI" id="CHEBI:61717"/>
        <label>1</label>
    </ligand>
</feature>
<name>A0A259U118_9BACT</name>
<dbReference type="AlphaFoldDB" id="A0A259U118"/>
<dbReference type="GO" id="GO:0042597">
    <property type="term" value="C:periplasmic space"/>
    <property type="evidence" value="ECO:0007669"/>
    <property type="project" value="UniProtKB-SubCell"/>
</dbReference>
<dbReference type="SUPFAM" id="SSF46626">
    <property type="entry name" value="Cytochrome c"/>
    <property type="match status" value="2"/>
</dbReference>
<evidence type="ECO:0000313" key="18">
    <source>
        <dbReference type="Proteomes" id="UP000216446"/>
    </source>
</evidence>
<feature type="binding site" description="covalent" evidence="13">
    <location>
        <position position="221"/>
    </location>
    <ligand>
        <name>heme c</name>
        <dbReference type="ChEBI" id="CHEBI:61717"/>
        <label>2</label>
    </ligand>
</feature>
<feature type="binding site" description="covalent" evidence="13">
    <location>
        <position position="224"/>
    </location>
    <ligand>
        <name>heme c</name>
        <dbReference type="ChEBI" id="CHEBI:61717"/>
        <label>2</label>
    </ligand>
</feature>
<keyword evidence="8" id="KW-0249">Electron transport</keyword>
<evidence type="ECO:0000256" key="1">
    <source>
        <dbReference type="ARBA" id="ARBA00004418"/>
    </source>
</evidence>
<dbReference type="GO" id="GO:0020037">
    <property type="term" value="F:heme binding"/>
    <property type="evidence" value="ECO:0007669"/>
    <property type="project" value="InterPro"/>
</dbReference>
<keyword evidence="7" id="KW-0574">Periplasm</keyword>
<dbReference type="InterPro" id="IPR036909">
    <property type="entry name" value="Cyt_c-like_dom_sf"/>
</dbReference>
<evidence type="ECO:0000256" key="2">
    <source>
        <dbReference type="ARBA" id="ARBA00004856"/>
    </source>
</evidence>
<evidence type="ECO:0000256" key="9">
    <source>
        <dbReference type="ARBA" id="ARBA00023002"/>
    </source>
</evidence>
<comment type="cofactor">
    <cofactor evidence="13">
        <name>heme</name>
        <dbReference type="ChEBI" id="CHEBI:30413"/>
    </cofactor>
    <text evidence="13">Binds 2 heme groups.</text>
</comment>
<dbReference type="InterPro" id="IPR051395">
    <property type="entry name" value="Cytochrome_c_Peroxidase/MauG"/>
</dbReference>
<dbReference type="GO" id="GO:0046872">
    <property type="term" value="F:metal ion binding"/>
    <property type="evidence" value="ECO:0007669"/>
    <property type="project" value="UniProtKB-KW"/>
</dbReference>
<evidence type="ECO:0000256" key="11">
    <source>
        <dbReference type="ARBA" id="ARBA00058991"/>
    </source>
</evidence>
<evidence type="ECO:0000256" key="15">
    <source>
        <dbReference type="SAM" id="SignalP"/>
    </source>
</evidence>
<keyword evidence="4 13" id="KW-0349">Heme</keyword>
<dbReference type="OrthoDB" id="9805202at2"/>
<dbReference type="EMBL" id="MQWB01000001">
    <property type="protein sequence ID" value="OZC03547.1"/>
    <property type="molecule type" value="Genomic_DNA"/>
</dbReference>
<reference evidence="17 18" key="1">
    <citation type="submission" date="2016-11" db="EMBL/GenBank/DDBJ databases">
        <title>Study of marine rhodopsin-containing bacteria.</title>
        <authorList>
            <person name="Yoshizawa S."/>
            <person name="Kumagai Y."/>
            <person name="Kogure K."/>
        </authorList>
    </citation>
    <scope>NUCLEOTIDE SEQUENCE [LARGE SCALE GENOMIC DNA]</scope>
    <source>
        <strain evidence="17 18">SG-29</strain>
    </source>
</reference>
<organism evidence="17 18">
    <name type="scientific">Rubricoccus marinus</name>
    <dbReference type="NCBI Taxonomy" id="716817"/>
    <lineage>
        <taxon>Bacteria</taxon>
        <taxon>Pseudomonadati</taxon>
        <taxon>Rhodothermota</taxon>
        <taxon>Rhodothermia</taxon>
        <taxon>Rhodothermales</taxon>
        <taxon>Rubricoccaceae</taxon>
        <taxon>Rubricoccus</taxon>
    </lineage>
</organism>
<dbReference type="FunCoup" id="A0A259U118">
    <property type="interactions" value="116"/>
</dbReference>
<evidence type="ECO:0000256" key="10">
    <source>
        <dbReference type="ARBA" id="ARBA00023004"/>
    </source>
</evidence>
<feature type="binding site" description="covalent" evidence="13">
    <location>
        <position position="78"/>
    </location>
    <ligand>
        <name>heme c</name>
        <dbReference type="ChEBI" id="CHEBI:61717"/>
        <label>1</label>
    </ligand>
</feature>
<keyword evidence="10 14" id="KW-0408">Iron</keyword>
<dbReference type="GO" id="GO:0004130">
    <property type="term" value="F:cytochrome-c peroxidase activity"/>
    <property type="evidence" value="ECO:0007669"/>
    <property type="project" value="TreeGrafter"/>
</dbReference>
<evidence type="ECO:0000313" key="17">
    <source>
        <dbReference type="EMBL" id="OZC03547.1"/>
    </source>
</evidence>
<dbReference type="InParanoid" id="A0A259U118"/>
<dbReference type="PROSITE" id="PS51257">
    <property type="entry name" value="PROKAR_LIPOPROTEIN"/>
    <property type="match status" value="1"/>
</dbReference>
<dbReference type="InterPro" id="IPR004852">
    <property type="entry name" value="Di-haem_cyt_c_peroxidsae"/>
</dbReference>
<sequence>MLARLWRGPFLLAAVLAMAASGCDSSSPERPALVTVPVPQGFAPLPVPPQNPLYADRVALGERLFFDPVLSRDRTVSCGSCHLPELSFSDGRQRSVGVGGATGLRNAPSLLNVAYRKSLFWDGGALFLESQALVPLEDPHEMDLAPEAALERLREHPEYPVLFERAFDGDGPSVQTLTYALAAYQRTLVSAPVAFDRYRAGDTSALSPEARDGLALFQTHCSACHAGAQLTTDGFENNGTSVTDDDPGRERITFASGDRGTFRVPSLRAVARTAPYFHDGRFQTLEAVVAHYDEGGDGTPGQSPRVRPLRLSSGEKAALVAFLQTLDDRPAAVDRSPTR</sequence>
<keyword evidence="6 15" id="KW-0732">Signal</keyword>